<organism evidence="2 3">
    <name type="scientific">Cupriavidus phytorum</name>
    <dbReference type="NCBI Taxonomy" id="3024399"/>
    <lineage>
        <taxon>Bacteria</taxon>
        <taxon>Pseudomonadati</taxon>
        <taxon>Pseudomonadota</taxon>
        <taxon>Betaproteobacteria</taxon>
        <taxon>Burkholderiales</taxon>
        <taxon>Burkholderiaceae</taxon>
        <taxon>Cupriavidus</taxon>
    </lineage>
</organism>
<dbReference type="PANTHER" id="PTHR35813:SF1">
    <property type="entry name" value="INNER MEMBRANE PROTEIN YBAN"/>
    <property type="match status" value="1"/>
</dbReference>
<comment type="caution">
    <text evidence="2">The sequence shown here is derived from an EMBL/GenBank/DDBJ whole genome shotgun (WGS) entry which is preliminary data.</text>
</comment>
<protein>
    <recommendedName>
        <fullName evidence="4">Inner membrane protein</fullName>
    </recommendedName>
</protein>
<keyword evidence="3" id="KW-1185">Reference proteome</keyword>
<feature type="transmembrane region" description="Helical" evidence="1">
    <location>
        <begin position="12"/>
        <end position="32"/>
    </location>
</feature>
<evidence type="ECO:0008006" key="4">
    <source>
        <dbReference type="Google" id="ProtNLM"/>
    </source>
</evidence>
<keyword evidence="1" id="KW-1133">Transmembrane helix</keyword>
<dbReference type="EMBL" id="QKZN01000019">
    <property type="protein sequence ID" value="PZX21268.1"/>
    <property type="molecule type" value="Genomic_DNA"/>
</dbReference>
<reference evidence="2" key="1">
    <citation type="submission" date="2018-06" db="EMBL/GenBank/DDBJ databases">
        <title>Genomic Encyclopedia of Type Strains, Phase IV (KMG-V): Genome sequencing to study the core and pangenomes of soil and plant-associated prokaryotes.</title>
        <authorList>
            <person name="Whitman W."/>
        </authorList>
    </citation>
    <scope>NUCLEOTIDE SEQUENCE [LARGE SCALE GENOMIC DNA]</scope>
    <source>
        <strain evidence="2">MLR2-44</strain>
    </source>
</reference>
<keyword evidence="1" id="KW-0472">Membrane</keyword>
<dbReference type="GO" id="GO:0005886">
    <property type="term" value="C:plasma membrane"/>
    <property type="evidence" value="ECO:0007669"/>
    <property type="project" value="TreeGrafter"/>
</dbReference>
<dbReference type="Pfam" id="PF04304">
    <property type="entry name" value="DUF454"/>
    <property type="match status" value="1"/>
</dbReference>
<evidence type="ECO:0000313" key="2">
    <source>
        <dbReference type="EMBL" id="PZX21268.1"/>
    </source>
</evidence>
<keyword evidence="1" id="KW-0812">Transmembrane</keyword>
<evidence type="ECO:0000256" key="1">
    <source>
        <dbReference type="SAM" id="Phobius"/>
    </source>
</evidence>
<proteinExistence type="predicted"/>
<dbReference type="PANTHER" id="PTHR35813">
    <property type="entry name" value="INNER MEMBRANE PROTEIN YBAN"/>
    <property type="match status" value="1"/>
</dbReference>
<dbReference type="AlphaFoldDB" id="A0A2W7NNN2"/>
<feature type="transmembrane region" description="Helical" evidence="1">
    <location>
        <begin position="104"/>
        <end position="123"/>
    </location>
</feature>
<accession>A0A2W7NNN2</accession>
<gene>
    <name evidence="2" type="ORF">C7416_11919</name>
</gene>
<dbReference type="PIRSF" id="PIRSF016789">
    <property type="entry name" value="DUF454"/>
    <property type="match status" value="1"/>
</dbReference>
<dbReference type="Proteomes" id="UP000249638">
    <property type="component" value="Unassembled WGS sequence"/>
</dbReference>
<dbReference type="InterPro" id="IPR007401">
    <property type="entry name" value="DUF454"/>
</dbReference>
<evidence type="ECO:0000313" key="3">
    <source>
        <dbReference type="Proteomes" id="UP000249638"/>
    </source>
</evidence>
<name>A0A2W7NNN2_9BURK</name>
<sequence>MPSHRQRVLRAAWVALGGLCLLLGVIGIFLPVLPTTPFVLLAAACFARGSQRFHEWLLGHPRFGPLVSDWQRHRSIPFKAKCLALSMMWLSMGTTAWLLRGRPLVSAALLACAVGVSVWMVRLPTRPAGGGKT</sequence>